<evidence type="ECO:0000313" key="2">
    <source>
        <dbReference type="Proteomes" id="UP001595846"/>
    </source>
</evidence>
<name>A0ABD5NTY7_9EURY</name>
<dbReference type="GeneID" id="73901569"/>
<reference evidence="1 2" key="1">
    <citation type="journal article" date="2019" name="Int. J. Syst. Evol. Microbiol.">
        <title>The Global Catalogue of Microorganisms (GCM) 10K type strain sequencing project: providing services to taxonomists for standard genome sequencing and annotation.</title>
        <authorList>
            <consortium name="The Broad Institute Genomics Platform"/>
            <consortium name="The Broad Institute Genome Sequencing Center for Infectious Disease"/>
            <person name="Wu L."/>
            <person name="Ma J."/>
        </authorList>
    </citation>
    <scope>NUCLEOTIDE SEQUENCE [LARGE SCALE GENOMIC DNA]</scope>
    <source>
        <strain evidence="1 2">IBRC-M 10256</strain>
    </source>
</reference>
<evidence type="ECO:0000313" key="1">
    <source>
        <dbReference type="EMBL" id="MFC3960205.1"/>
    </source>
</evidence>
<sequence length="144" mass="16191">MTTYYHIHPEVAGELGAETEHDGSSLPPTQESIQKLHYEFSGWLGDELLKSYSCYIITDSVKNHLDGSELSGWEINDVQVTTSVQFQELHPDRDLPTFHWLKITGEPGEDDFGIAENNRLVISESALSVLQEVTIDNAEVDEWG</sequence>
<comment type="caution">
    <text evidence="1">The sequence shown here is derived from an EMBL/GenBank/DDBJ whole genome shotgun (WGS) entry which is preliminary data.</text>
</comment>
<dbReference type="AlphaFoldDB" id="A0ABD5NTY7"/>
<dbReference type="EMBL" id="JBHSAQ010000016">
    <property type="protein sequence ID" value="MFC3960205.1"/>
    <property type="molecule type" value="Genomic_DNA"/>
</dbReference>
<dbReference type="Proteomes" id="UP001595846">
    <property type="component" value="Unassembled WGS sequence"/>
</dbReference>
<keyword evidence="2" id="KW-1185">Reference proteome</keyword>
<gene>
    <name evidence="1" type="ORF">ACFOUR_17745</name>
</gene>
<organism evidence="1 2">
    <name type="scientific">Halovivax cerinus</name>
    <dbReference type="NCBI Taxonomy" id="1487865"/>
    <lineage>
        <taxon>Archaea</taxon>
        <taxon>Methanobacteriati</taxon>
        <taxon>Methanobacteriota</taxon>
        <taxon>Stenosarchaea group</taxon>
        <taxon>Halobacteria</taxon>
        <taxon>Halobacteriales</taxon>
        <taxon>Natrialbaceae</taxon>
        <taxon>Halovivax</taxon>
    </lineage>
</organism>
<accession>A0ABD5NTY7</accession>
<dbReference type="RefSeq" id="WP_256532484.1">
    <property type="nucleotide sequence ID" value="NZ_CP101824.1"/>
</dbReference>
<proteinExistence type="predicted"/>
<protein>
    <submittedName>
        <fullName evidence="1">Uncharacterized protein</fullName>
    </submittedName>
</protein>